<sequence>MTLLDVSDGFDVHDYRTKLKLVKQDRGTMYLENRESCRCPACERPFDRLFVSEKRDVTFNSAPNGPICLVRTDDQLLVLTH</sequence>
<dbReference type="STRING" id="553466.SAMN04487950_1058"/>
<dbReference type="Pfam" id="PF24110">
    <property type="entry name" value="DUF7385"/>
    <property type="match status" value="1"/>
</dbReference>
<dbReference type="RefSeq" id="WP_089866625.1">
    <property type="nucleotide sequence ID" value="NZ_FOTC01000001.1"/>
</dbReference>
<dbReference type="InterPro" id="IPR055809">
    <property type="entry name" value="DUF7385"/>
</dbReference>
<protein>
    <recommendedName>
        <fullName evidence="3">Flagella cluster protein</fullName>
    </recommendedName>
</protein>
<evidence type="ECO:0000313" key="2">
    <source>
        <dbReference type="Proteomes" id="UP000199607"/>
    </source>
</evidence>
<keyword evidence="2" id="KW-1185">Reference proteome</keyword>
<evidence type="ECO:0000313" key="1">
    <source>
        <dbReference type="EMBL" id="SFK78059.1"/>
    </source>
</evidence>
<gene>
    <name evidence="1" type="ORF">SAMN04487950_1058</name>
</gene>
<dbReference type="Proteomes" id="UP000199607">
    <property type="component" value="Unassembled WGS sequence"/>
</dbReference>
<dbReference type="EMBL" id="FOTC01000001">
    <property type="protein sequence ID" value="SFK78059.1"/>
    <property type="molecule type" value="Genomic_DNA"/>
</dbReference>
<proteinExistence type="predicted"/>
<name>A0A1I4CCP8_9EURY</name>
<organism evidence="1 2">
    <name type="scientific">Halogranum rubrum</name>
    <dbReference type="NCBI Taxonomy" id="553466"/>
    <lineage>
        <taxon>Archaea</taxon>
        <taxon>Methanobacteriati</taxon>
        <taxon>Methanobacteriota</taxon>
        <taxon>Stenosarchaea group</taxon>
        <taxon>Halobacteria</taxon>
        <taxon>Halobacteriales</taxon>
        <taxon>Haloferacaceae</taxon>
    </lineage>
</organism>
<accession>A0A1I4CCP8</accession>
<evidence type="ECO:0008006" key="3">
    <source>
        <dbReference type="Google" id="ProtNLM"/>
    </source>
</evidence>
<dbReference type="AlphaFoldDB" id="A0A1I4CCP8"/>
<reference evidence="2" key="1">
    <citation type="submission" date="2016-10" db="EMBL/GenBank/DDBJ databases">
        <authorList>
            <person name="Varghese N."/>
            <person name="Submissions S."/>
        </authorList>
    </citation>
    <scope>NUCLEOTIDE SEQUENCE [LARGE SCALE GENOMIC DNA]</scope>
    <source>
        <strain evidence="2">CGMCC 1.7738</strain>
    </source>
</reference>